<feature type="transmembrane region" description="Helical" evidence="1">
    <location>
        <begin position="80"/>
        <end position="101"/>
    </location>
</feature>
<organism evidence="3 4">
    <name type="scientific">Slackia heliotrinireducens (strain ATCC 29202 / DSM 20476 / NCTC 11029 / RHS 1)</name>
    <name type="common">Peptococcus heliotrinreducens</name>
    <dbReference type="NCBI Taxonomy" id="471855"/>
    <lineage>
        <taxon>Bacteria</taxon>
        <taxon>Bacillati</taxon>
        <taxon>Actinomycetota</taxon>
        <taxon>Coriobacteriia</taxon>
        <taxon>Eggerthellales</taxon>
        <taxon>Eggerthellaceae</taxon>
        <taxon>Slackia</taxon>
    </lineage>
</organism>
<reference evidence="3 4" key="1">
    <citation type="journal article" date="2009" name="Stand. Genomic Sci.">
        <title>Complete genome sequence of Slackia heliotrinireducens type strain (RHS 1).</title>
        <authorList>
            <person name="Pukall R."/>
            <person name="Lapidus A."/>
            <person name="Nolan M."/>
            <person name="Copeland A."/>
            <person name="Glavina Del Rio T."/>
            <person name="Lucas S."/>
            <person name="Chen F."/>
            <person name="Tice H."/>
            <person name="Cheng J.F."/>
            <person name="Chertkov O."/>
            <person name="Bruce D."/>
            <person name="Goodwin L."/>
            <person name="Kuske C."/>
            <person name="Brettin T."/>
            <person name="Detter J.C."/>
            <person name="Han C."/>
            <person name="Pitluck S."/>
            <person name="Pati A."/>
            <person name="Mavrommatis K."/>
            <person name="Ivanova N."/>
            <person name="Ovchinnikova G."/>
            <person name="Chen A."/>
            <person name="Palaniappan K."/>
            <person name="Schneider S."/>
            <person name="Rohde M."/>
            <person name="Chain P."/>
            <person name="D'haeseleer P."/>
            <person name="Goker M."/>
            <person name="Bristow J."/>
            <person name="Eisen J.A."/>
            <person name="Markowitz V."/>
            <person name="Kyrpides N.C."/>
            <person name="Klenk H.P."/>
            <person name="Hugenholtz P."/>
        </authorList>
    </citation>
    <scope>NUCLEOTIDE SEQUENCE [LARGE SCALE GENOMIC DNA]</scope>
    <source>
        <strain evidence="4">ATCC 29202 / DSM 20476 / NCTC 11029 / RHS 1</strain>
    </source>
</reference>
<sequence length="197" mass="19544">MDASQIAQIALALALGVSLSASCGFRVFIPPLILSGASMAGFVDLSSDFAWMSTWQATLGFATAAVAEVAAYYIPAVDNLLDTIAGPASAVAGAVMTAALIGGDVDPALRWALAAIAGGGTAFATTSSTAPIRAASTTATAGLGNGLFSTLEAVVATLLSIVAIALPVLGFVLAVVIVVTVAQSIGRIRSKRSETTA</sequence>
<dbReference type="eggNOG" id="ENOG5031U0Y">
    <property type="taxonomic scope" value="Bacteria"/>
</dbReference>
<dbReference type="KEGG" id="shi:Shel_27970"/>
<protein>
    <recommendedName>
        <fullName evidence="2">DUF4126 domain-containing protein</fullName>
    </recommendedName>
</protein>
<feature type="transmembrane region" description="Helical" evidence="1">
    <location>
        <begin position="153"/>
        <end position="182"/>
    </location>
</feature>
<dbReference type="RefSeq" id="WP_012799884.1">
    <property type="nucleotide sequence ID" value="NC_013165.1"/>
</dbReference>
<gene>
    <name evidence="3" type="ordered locus">Shel_27970</name>
</gene>
<dbReference type="Pfam" id="PF13548">
    <property type="entry name" value="DUF4126"/>
    <property type="match status" value="1"/>
</dbReference>
<evidence type="ECO:0000313" key="4">
    <source>
        <dbReference type="Proteomes" id="UP000002026"/>
    </source>
</evidence>
<accession>C7N453</accession>
<keyword evidence="1" id="KW-0472">Membrane</keyword>
<feature type="transmembrane region" description="Helical" evidence="1">
    <location>
        <begin position="49"/>
        <end position="73"/>
    </location>
</feature>
<evidence type="ECO:0000256" key="1">
    <source>
        <dbReference type="SAM" id="Phobius"/>
    </source>
</evidence>
<dbReference type="HOGENOM" id="CLU_086377_1_1_11"/>
<proteinExistence type="predicted"/>
<dbReference type="Proteomes" id="UP000002026">
    <property type="component" value="Chromosome"/>
</dbReference>
<name>C7N453_SLAHD</name>
<keyword evidence="1" id="KW-1133">Transmembrane helix</keyword>
<keyword evidence="1" id="KW-0812">Transmembrane</keyword>
<dbReference type="EMBL" id="CP001684">
    <property type="protein sequence ID" value="ACV23789.1"/>
    <property type="molecule type" value="Genomic_DNA"/>
</dbReference>
<dbReference type="InterPro" id="IPR025196">
    <property type="entry name" value="DUF4126"/>
</dbReference>
<evidence type="ECO:0000313" key="3">
    <source>
        <dbReference type="EMBL" id="ACV23789.1"/>
    </source>
</evidence>
<feature type="domain" description="DUF4126" evidence="2">
    <location>
        <begin position="13"/>
        <end position="184"/>
    </location>
</feature>
<dbReference type="AlphaFoldDB" id="C7N453"/>
<evidence type="ECO:0000259" key="2">
    <source>
        <dbReference type="Pfam" id="PF13548"/>
    </source>
</evidence>
<keyword evidence="4" id="KW-1185">Reference proteome</keyword>
<feature type="transmembrane region" description="Helical" evidence="1">
    <location>
        <begin position="9"/>
        <end position="29"/>
    </location>
</feature>